<dbReference type="EMBL" id="CAXAMM010001372">
    <property type="protein sequence ID" value="CAK8991750.1"/>
    <property type="molecule type" value="Genomic_DNA"/>
</dbReference>
<evidence type="ECO:0000256" key="7">
    <source>
        <dbReference type="PROSITE-ProRule" id="PRU00433"/>
    </source>
</evidence>
<dbReference type="PANTHER" id="PTHR33546:SF1">
    <property type="entry name" value="LARGE, MULTIFUNCTIONAL SECRETED PROTEIN"/>
    <property type="match status" value="1"/>
</dbReference>
<dbReference type="InterPro" id="IPR013427">
    <property type="entry name" value="Haem-bd_dom_put"/>
</dbReference>
<reference evidence="9 10" key="1">
    <citation type="submission" date="2024-02" db="EMBL/GenBank/DDBJ databases">
        <authorList>
            <person name="Chen Y."/>
            <person name="Shah S."/>
            <person name="Dougan E. K."/>
            <person name="Thang M."/>
            <person name="Chan C."/>
        </authorList>
    </citation>
    <scope>NUCLEOTIDE SEQUENCE [LARGE SCALE GENOMIC DNA]</scope>
</reference>
<dbReference type="InterPro" id="IPR008972">
    <property type="entry name" value="Cupredoxin"/>
</dbReference>
<evidence type="ECO:0000259" key="8">
    <source>
        <dbReference type="PROSITE" id="PS51007"/>
    </source>
</evidence>
<dbReference type="Gene3D" id="1.10.760.10">
    <property type="entry name" value="Cytochrome c-like domain"/>
    <property type="match status" value="1"/>
</dbReference>
<dbReference type="Pfam" id="PF00127">
    <property type="entry name" value="Copper-bind"/>
    <property type="match status" value="1"/>
</dbReference>
<dbReference type="PROSITE" id="PS00196">
    <property type="entry name" value="COPPER_BLUE"/>
    <property type="match status" value="1"/>
</dbReference>
<gene>
    <name evidence="9" type="ORF">SCF082_LOCUS2791</name>
</gene>
<dbReference type="Proteomes" id="UP001642464">
    <property type="component" value="Unassembled WGS sequence"/>
</dbReference>
<protein>
    <submittedName>
        <fullName evidence="9">Auracyanin-A</fullName>
    </submittedName>
</protein>
<name>A0ABP0HNF6_9DINO</name>
<dbReference type="Pfam" id="PF20601">
    <property type="entry name" value="DUF6797"/>
    <property type="match status" value="1"/>
</dbReference>
<keyword evidence="4" id="KW-0249">Electron transport</keyword>
<evidence type="ECO:0000256" key="6">
    <source>
        <dbReference type="ARBA" id="ARBA00023008"/>
    </source>
</evidence>
<dbReference type="CDD" id="cd04233">
    <property type="entry name" value="Auracyanin"/>
    <property type="match status" value="1"/>
</dbReference>
<dbReference type="InterPro" id="IPR011042">
    <property type="entry name" value="6-blade_b-propeller_TolB-like"/>
</dbReference>
<keyword evidence="10" id="KW-1185">Reference proteome</keyword>
<comment type="caution">
    <text evidence="9">The sequence shown here is derived from an EMBL/GenBank/DDBJ whole genome shotgun (WGS) entry which is preliminary data.</text>
</comment>
<dbReference type="Gene3D" id="2.60.40.420">
    <property type="entry name" value="Cupredoxins - blue copper proteins"/>
    <property type="match status" value="1"/>
</dbReference>
<evidence type="ECO:0000256" key="4">
    <source>
        <dbReference type="ARBA" id="ARBA00022982"/>
    </source>
</evidence>
<accession>A0ABP0HNF6</accession>
<keyword evidence="6" id="KW-0186">Copper</keyword>
<dbReference type="PANTHER" id="PTHR33546">
    <property type="entry name" value="LARGE, MULTIFUNCTIONAL SECRETED PROTEIN-RELATED"/>
    <property type="match status" value="1"/>
</dbReference>
<organism evidence="9 10">
    <name type="scientific">Durusdinium trenchii</name>
    <dbReference type="NCBI Taxonomy" id="1381693"/>
    <lineage>
        <taxon>Eukaryota</taxon>
        <taxon>Sar</taxon>
        <taxon>Alveolata</taxon>
        <taxon>Dinophyceae</taxon>
        <taxon>Suessiales</taxon>
        <taxon>Symbiodiniaceae</taxon>
        <taxon>Durusdinium</taxon>
    </lineage>
</organism>
<evidence type="ECO:0000256" key="5">
    <source>
        <dbReference type="ARBA" id="ARBA00023004"/>
    </source>
</evidence>
<dbReference type="SUPFAM" id="SSF49503">
    <property type="entry name" value="Cupredoxins"/>
    <property type="match status" value="1"/>
</dbReference>
<dbReference type="InterPro" id="IPR000923">
    <property type="entry name" value="BlueCu_1"/>
</dbReference>
<proteinExistence type="predicted"/>
<evidence type="ECO:0000313" key="9">
    <source>
        <dbReference type="EMBL" id="CAK8991750.1"/>
    </source>
</evidence>
<keyword evidence="1" id="KW-0813">Transport</keyword>
<dbReference type="SUPFAM" id="SSF46626">
    <property type="entry name" value="Cytochrome c"/>
    <property type="match status" value="1"/>
</dbReference>
<dbReference type="InterPro" id="IPR046476">
    <property type="entry name" value="DUF6797"/>
</dbReference>
<keyword evidence="5 7" id="KW-0408">Iron</keyword>
<evidence type="ECO:0000313" key="10">
    <source>
        <dbReference type="Proteomes" id="UP001642464"/>
    </source>
</evidence>
<dbReference type="SUPFAM" id="SSF63829">
    <property type="entry name" value="Calcium-dependent phosphotriesterase"/>
    <property type="match status" value="1"/>
</dbReference>
<sequence length="1105" mass="121786">MTFEPGRIRLFVDGKQVASEHVTRTGNRPVPGGLGLGRLVEGTLNHHGQIDWVRLSDGIRPISEAQLDVPVVDERTVGLWTLKEGSFVAAPVTRQERPAASAALAPSTPRYDAKFVAEIARDALEKGDPVRGAAIFSNAKSACLSCHRVGTHGGTVGPELSKIGTEKKIAHLVESLFWPKREVKPEFKTWQVVTTEGQVLRGYRVKSADDVLVLRDPASGALTQVPMEEVEAVQEGSTLMPDQLTAAMSRQQQLDLIRFLTSLGKLDEAQRERINRTFAHASVHGPATFPYEREPIHPEQWPNADHPVNRDRLYDFYTKQAEYFRAQDPAPMLLSEFPGLDGGEQGHWGNQNEQSWADGRWNDTILGSVQCGIFRGAGVTVPRGVCVQLGETGEFATCFNPETLQYEVVWQGGFVSFSDVRHGFMHGIRMEGEVVSHPEKTSISQPFEYRGFYRYGRQVVFAYRIGDTEYLDAPSFVNGTCSRGGDSQWPQQLTTPITPGTGRPYAVDTIELPYDNPWKALLFCGGHDFLPDGSVLICTMQGDVWHVSGLDADPNKPGRAVWRRFASGLHHALGLVVDNGEIFVMGRDQLTRLHDLNGDGEADYYECFSNAFETSAAGHDFICGLQRDKRGRFYTASGNEGIVRISADGKRTEILATGFRTPDGLGLLPDGTITVPCSEGSWTPASMICAVPGQKASAPPFYGYGGPRNGKPPALPLVYIPRGLDNSSGGQVYVESDRWGPTEGQLVHLSFGSGTHFLVLQDVVAGQRQGALVPLPGDFRSGVHRGRFHPLDGQLYVSGMAGWGSYTADDGCFQRVRYTGPKAQLPQSFHVHENGVTVTFSQPLDRNIAENPASHFAQCWNYRYSEAYGSPEYSTTHPGVRGHDPLLIRSAHVLDDGRTLFLEIPDLQPVNQLHLRLHVDEGAMSPRGGHDLFATVHRLDQPFTDFESYRPEPKVIAVHPLLADLAANAQRVPNPFKKRIKDARKITIETGKNLTFATRRLTVRPGEAIEFTLRNPDVVPHNWALVKPGTLPTVGEMANRLISDPEAVSRHYIPTTDDVLVYTDVVPAGNTFTIYFKAPATPGEYPYLCTFPGHWMVMNGTLVVE</sequence>
<dbReference type="Gene3D" id="2.120.10.30">
    <property type="entry name" value="TolB, C-terminal domain"/>
    <property type="match status" value="1"/>
</dbReference>
<dbReference type="InterPro" id="IPR028871">
    <property type="entry name" value="BlueCu_1_BS"/>
</dbReference>
<feature type="domain" description="Cytochrome c" evidence="8">
    <location>
        <begin position="127"/>
        <end position="264"/>
    </location>
</feature>
<evidence type="ECO:0000256" key="2">
    <source>
        <dbReference type="ARBA" id="ARBA00022617"/>
    </source>
</evidence>
<dbReference type="NCBIfam" id="TIGR02603">
    <property type="entry name" value="CxxCH_TIGR02603"/>
    <property type="match status" value="1"/>
</dbReference>
<dbReference type="PROSITE" id="PS51007">
    <property type="entry name" value="CYTC"/>
    <property type="match status" value="1"/>
</dbReference>
<evidence type="ECO:0000256" key="1">
    <source>
        <dbReference type="ARBA" id="ARBA00022448"/>
    </source>
</evidence>
<keyword evidence="2 7" id="KW-0349">Heme</keyword>
<keyword evidence="3 7" id="KW-0479">Metal-binding</keyword>
<dbReference type="InterPro" id="IPR036909">
    <property type="entry name" value="Cyt_c-like_dom_sf"/>
</dbReference>
<dbReference type="InterPro" id="IPR009056">
    <property type="entry name" value="Cyt_c-like_dom"/>
</dbReference>
<evidence type="ECO:0000256" key="3">
    <source>
        <dbReference type="ARBA" id="ARBA00022723"/>
    </source>
</evidence>